<dbReference type="InterPro" id="IPR010496">
    <property type="entry name" value="AL/BT2_dom"/>
</dbReference>
<dbReference type="Proteomes" id="UP000520814">
    <property type="component" value="Unassembled WGS sequence"/>
</dbReference>
<sequence>MKALLALGAALFLAADPTPLFDGKTLTGWTTVAGKPIASGWEVADGTLHRATRAMDIVTEKTYDSFDLSFEWKVAPGTNSGLKYHFGKYGNSMVGIEYQLIDAAGAGDNHGKHSVGSIYDLFAADPKVLPKPAGEWNQSRIVVKEKKITHYLNGKKTAEVVLGSPEWNEALAKSKFKNQPDFGTKPGKILLQEHGGEVWFRNLNLTELPRSPK</sequence>
<evidence type="ECO:0000259" key="1">
    <source>
        <dbReference type="Pfam" id="PF06439"/>
    </source>
</evidence>
<dbReference type="Pfam" id="PF06439">
    <property type="entry name" value="3keto-disac_hyd"/>
    <property type="match status" value="1"/>
</dbReference>
<dbReference type="RefSeq" id="WP_184199465.1">
    <property type="nucleotide sequence ID" value="NZ_JACHGW010000003.1"/>
</dbReference>
<evidence type="ECO:0000313" key="2">
    <source>
        <dbReference type="EMBL" id="MBB6051782.1"/>
    </source>
</evidence>
<evidence type="ECO:0000313" key="3">
    <source>
        <dbReference type="Proteomes" id="UP000520814"/>
    </source>
</evidence>
<gene>
    <name evidence="2" type="ORF">HNQ39_003592</name>
</gene>
<proteinExistence type="predicted"/>
<feature type="domain" description="3-keto-alpha-glucoside-1,2-lyase/3-keto-2-hydroxy-glucal hydratase" evidence="1">
    <location>
        <begin position="17"/>
        <end position="205"/>
    </location>
</feature>
<keyword evidence="3" id="KW-1185">Reference proteome</keyword>
<reference evidence="2 3" key="1">
    <citation type="submission" date="2020-08" db="EMBL/GenBank/DDBJ databases">
        <title>Genomic Encyclopedia of Type Strains, Phase IV (KMG-IV): sequencing the most valuable type-strain genomes for metagenomic binning, comparative biology and taxonomic classification.</title>
        <authorList>
            <person name="Goeker M."/>
        </authorList>
    </citation>
    <scope>NUCLEOTIDE SEQUENCE [LARGE SCALE GENOMIC DNA]</scope>
    <source>
        <strain evidence="2 3">DSM 23562</strain>
    </source>
</reference>
<name>A0A7W9W8N5_ARMRO</name>
<accession>A0A7W9W8N5</accession>
<protein>
    <recommendedName>
        <fullName evidence="1">3-keto-alpha-glucoside-1,2-lyase/3-keto-2-hydroxy-glucal hydratase domain-containing protein</fullName>
    </recommendedName>
</protein>
<organism evidence="2 3">
    <name type="scientific">Armatimonas rosea</name>
    <dbReference type="NCBI Taxonomy" id="685828"/>
    <lineage>
        <taxon>Bacteria</taxon>
        <taxon>Bacillati</taxon>
        <taxon>Armatimonadota</taxon>
        <taxon>Armatimonadia</taxon>
        <taxon>Armatimonadales</taxon>
        <taxon>Armatimonadaceae</taxon>
        <taxon>Armatimonas</taxon>
    </lineage>
</organism>
<dbReference type="AlphaFoldDB" id="A0A7W9W8N5"/>
<dbReference type="Gene3D" id="2.60.120.560">
    <property type="entry name" value="Exo-inulinase, domain 1"/>
    <property type="match status" value="1"/>
</dbReference>
<dbReference type="GO" id="GO:0016787">
    <property type="term" value="F:hydrolase activity"/>
    <property type="evidence" value="ECO:0007669"/>
    <property type="project" value="InterPro"/>
</dbReference>
<dbReference type="EMBL" id="JACHGW010000003">
    <property type="protein sequence ID" value="MBB6051782.1"/>
    <property type="molecule type" value="Genomic_DNA"/>
</dbReference>
<comment type="caution">
    <text evidence="2">The sequence shown here is derived from an EMBL/GenBank/DDBJ whole genome shotgun (WGS) entry which is preliminary data.</text>
</comment>